<evidence type="ECO:0000256" key="2">
    <source>
        <dbReference type="ARBA" id="ARBA00022801"/>
    </source>
</evidence>
<dbReference type="PANTHER" id="PTHR35147">
    <property type="entry name" value="CHEMORECEPTOR GLUTAMINE DEAMIDASE CHED-RELATED"/>
    <property type="match status" value="1"/>
</dbReference>
<dbReference type="GO" id="GO:0006935">
    <property type="term" value="P:chemotaxis"/>
    <property type="evidence" value="ECO:0007669"/>
    <property type="project" value="UniProtKB-UniRule"/>
</dbReference>
<evidence type="ECO:0000256" key="1">
    <source>
        <dbReference type="ARBA" id="ARBA00022500"/>
    </source>
</evidence>
<dbReference type="RefSeq" id="WP_207259261.1">
    <property type="nucleotide sequence ID" value="NZ_JAFMPP010000020.1"/>
</dbReference>
<evidence type="ECO:0000313" key="5">
    <source>
        <dbReference type="Proteomes" id="UP000664122"/>
    </source>
</evidence>
<gene>
    <name evidence="3" type="primary">cheD</name>
    <name evidence="4" type="ORF">J1C48_17310</name>
</gene>
<reference evidence="4" key="1">
    <citation type="submission" date="2021-03" db="EMBL/GenBank/DDBJ databases">
        <title>Whole genome sequence of Jiella sp. CQZ9-1.</title>
        <authorList>
            <person name="Tuo L."/>
        </authorList>
    </citation>
    <scope>NUCLEOTIDE SEQUENCE</scope>
    <source>
        <strain evidence="4">CQZ9-1</strain>
    </source>
</reference>
<dbReference type="InterPro" id="IPR011324">
    <property type="entry name" value="Cytotoxic_necrot_fac-like_cat"/>
</dbReference>
<dbReference type="CDD" id="cd16352">
    <property type="entry name" value="CheD"/>
    <property type="match status" value="1"/>
</dbReference>
<accession>A0A939JXQ6</accession>
<sequence length="179" mass="19354">MISASRPNRIHIMQGEAKIARGEETVLTTLLGSCVAACIRDPEAGIGGMNHFLLPGSGGADAGRTESFGLYLMELLVNELMKKGARRNHLEAKLFGGARTVDGLSDVGAKNAAFAERFLQMENIRHLGGSLGGTRGRRIEYWPHSGRARQIFFEETAMPKIPVAPPVRPPQSVGDVDLF</sequence>
<comment type="function">
    <text evidence="3">Probably deamidates glutamine residues to glutamate on methyl-accepting chemotaxis receptors (MCPs), playing an important role in chemotaxis.</text>
</comment>
<evidence type="ECO:0000256" key="3">
    <source>
        <dbReference type="HAMAP-Rule" id="MF_01440"/>
    </source>
</evidence>
<dbReference type="HAMAP" id="MF_01440">
    <property type="entry name" value="CheD"/>
    <property type="match status" value="1"/>
</dbReference>
<evidence type="ECO:0000313" key="4">
    <source>
        <dbReference type="EMBL" id="MBO0664342.1"/>
    </source>
</evidence>
<dbReference type="InterPro" id="IPR005659">
    <property type="entry name" value="Chemorcpt_Glu_NH3ase_CheD"/>
</dbReference>
<dbReference type="Proteomes" id="UP000664122">
    <property type="component" value="Unassembled WGS sequence"/>
</dbReference>
<comment type="similarity">
    <text evidence="3">Belongs to the CheD family.</text>
</comment>
<dbReference type="PANTHER" id="PTHR35147:SF3">
    <property type="entry name" value="CHEMORECEPTOR GLUTAMINE DEAMIDASE CHED 1-RELATED"/>
    <property type="match status" value="1"/>
</dbReference>
<keyword evidence="5" id="KW-1185">Reference proteome</keyword>
<name>A0A939JXQ6_9HYPH</name>
<dbReference type="EC" id="3.5.1.44" evidence="3"/>
<keyword evidence="2 3" id="KW-0378">Hydrolase</keyword>
<dbReference type="Gene3D" id="3.30.1330.200">
    <property type="match status" value="1"/>
</dbReference>
<comment type="caution">
    <text evidence="4">The sequence shown here is derived from an EMBL/GenBank/DDBJ whole genome shotgun (WGS) entry which is preliminary data.</text>
</comment>
<dbReference type="InterPro" id="IPR038592">
    <property type="entry name" value="CheD-like_sf"/>
</dbReference>
<dbReference type="GO" id="GO:0050568">
    <property type="term" value="F:protein-glutamine glutaminase activity"/>
    <property type="evidence" value="ECO:0007669"/>
    <property type="project" value="UniProtKB-UniRule"/>
</dbReference>
<organism evidence="4 5">
    <name type="scientific">Jiella flava</name>
    <dbReference type="NCBI Taxonomy" id="2816857"/>
    <lineage>
        <taxon>Bacteria</taxon>
        <taxon>Pseudomonadati</taxon>
        <taxon>Pseudomonadota</taxon>
        <taxon>Alphaproteobacteria</taxon>
        <taxon>Hyphomicrobiales</taxon>
        <taxon>Aurantimonadaceae</taxon>
        <taxon>Jiella</taxon>
    </lineage>
</organism>
<dbReference type="EMBL" id="JAFMPP010000020">
    <property type="protein sequence ID" value="MBO0664342.1"/>
    <property type="molecule type" value="Genomic_DNA"/>
</dbReference>
<keyword evidence="1 3" id="KW-0145">Chemotaxis</keyword>
<dbReference type="Pfam" id="PF03975">
    <property type="entry name" value="CheD"/>
    <property type="match status" value="1"/>
</dbReference>
<comment type="catalytic activity">
    <reaction evidence="3">
        <text>L-glutaminyl-[protein] + H2O = L-glutamyl-[protein] + NH4(+)</text>
        <dbReference type="Rhea" id="RHEA:16441"/>
        <dbReference type="Rhea" id="RHEA-COMP:10207"/>
        <dbReference type="Rhea" id="RHEA-COMP:10208"/>
        <dbReference type="ChEBI" id="CHEBI:15377"/>
        <dbReference type="ChEBI" id="CHEBI:28938"/>
        <dbReference type="ChEBI" id="CHEBI:29973"/>
        <dbReference type="ChEBI" id="CHEBI:30011"/>
        <dbReference type="EC" id="3.5.1.44"/>
    </reaction>
</comment>
<dbReference type="SUPFAM" id="SSF64438">
    <property type="entry name" value="CNF1/YfiH-like putative cysteine hydrolases"/>
    <property type="match status" value="1"/>
</dbReference>
<proteinExistence type="inferred from homology"/>
<protein>
    <recommendedName>
        <fullName evidence="3">Probable chemoreceptor glutamine deamidase CheD</fullName>
        <ecNumber evidence="3">3.5.1.44</ecNumber>
    </recommendedName>
</protein>
<dbReference type="AlphaFoldDB" id="A0A939JXQ6"/>